<dbReference type="PANTHER" id="PTHR43851:SF3">
    <property type="entry name" value="COENZYME Q8"/>
    <property type="match status" value="1"/>
</dbReference>
<sequence>MGLPKENSNRSLSTTHKTTKIFCRNKRMLDSGDNDDGGDDGRWGCPPSKFPWTYSAKETCYLLKGKVKVYPDGHNEFVEFGAGDLVEFPKGGFDFRSTNITQSISNLGATMLKHRLTPPPDEVYSLHRKLSGAFLACIKLGAIVPCRELLFQVYDQYQFGDDDDDVQSRISIS</sequence>
<dbReference type="AlphaFoldDB" id="A0A835LME8"/>
<protein>
    <recommendedName>
        <fullName evidence="1">(S)-ureidoglycine aminohydrolase cupin domain-containing protein</fullName>
    </recommendedName>
</protein>
<dbReference type="PANTHER" id="PTHR43851">
    <property type="match status" value="1"/>
</dbReference>
<proteinExistence type="predicted"/>
<evidence type="ECO:0000313" key="3">
    <source>
        <dbReference type="Proteomes" id="UP000631114"/>
    </source>
</evidence>
<organism evidence="2 3">
    <name type="scientific">Coptis chinensis</name>
    <dbReference type="NCBI Taxonomy" id="261450"/>
    <lineage>
        <taxon>Eukaryota</taxon>
        <taxon>Viridiplantae</taxon>
        <taxon>Streptophyta</taxon>
        <taxon>Embryophyta</taxon>
        <taxon>Tracheophyta</taxon>
        <taxon>Spermatophyta</taxon>
        <taxon>Magnoliopsida</taxon>
        <taxon>Ranunculales</taxon>
        <taxon>Ranunculaceae</taxon>
        <taxon>Coptidoideae</taxon>
        <taxon>Coptis</taxon>
    </lineage>
</organism>
<name>A0A835LME8_9MAGN</name>
<dbReference type="Pfam" id="PF05899">
    <property type="entry name" value="Cupin_3"/>
    <property type="match status" value="1"/>
</dbReference>
<dbReference type="OrthoDB" id="10260542at2759"/>
<evidence type="ECO:0000313" key="2">
    <source>
        <dbReference type="EMBL" id="KAF9597892.1"/>
    </source>
</evidence>
<feature type="domain" description="(S)-ureidoglycine aminohydrolase cupin" evidence="1">
    <location>
        <begin position="41"/>
        <end position="91"/>
    </location>
</feature>
<dbReference type="InterPro" id="IPR051409">
    <property type="entry name" value="Atypical_kinase_ADCK"/>
</dbReference>
<evidence type="ECO:0000259" key="1">
    <source>
        <dbReference type="Pfam" id="PF05899"/>
    </source>
</evidence>
<dbReference type="InterPro" id="IPR014710">
    <property type="entry name" value="RmlC-like_jellyroll"/>
</dbReference>
<dbReference type="CDD" id="cd02227">
    <property type="entry name" value="cupin_TM1112-like"/>
    <property type="match status" value="1"/>
</dbReference>
<reference evidence="2 3" key="1">
    <citation type="submission" date="2020-10" db="EMBL/GenBank/DDBJ databases">
        <title>The Coptis chinensis genome and diversification of protoberbering-type alkaloids.</title>
        <authorList>
            <person name="Wang B."/>
            <person name="Shu S."/>
            <person name="Song C."/>
            <person name="Liu Y."/>
        </authorList>
    </citation>
    <scope>NUCLEOTIDE SEQUENCE [LARGE SCALE GENOMIC DNA]</scope>
    <source>
        <strain evidence="2">HL-2020</strain>
        <tissue evidence="2">Leaf</tissue>
    </source>
</reference>
<dbReference type="InterPro" id="IPR008579">
    <property type="entry name" value="UGlyAH_Cupin_dom"/>
</dbReference>
<dbReference type="GO" id="GO:0006744">
    <property type="term" value="P:ubiquinone biosynthetic process"/>
    <property type="evidence" value="ECO:0007669"/>
    <property type="project" value="TreeGrafter"/>
</dbReference>
<keyword evidence="3" id="KW-1185">Reference proteome</keyword>
<accession>A0A835LME8</accession>
<dbReference type="Gene3D" id="2.60.120.10">
    <property type="entry name" value="Jelly Rolls"/>
    <property type="match status" value="1"/>
</dbReference>
<dbReference type="EMBL" id="JADFTS010000007">
    <property type="protein sequence ID" value="KAF9597892.1"/>
    <property type="molecule type" value="Genomic_DNA"/>
</dbReference>
<gene>
    <name evidence="2" type="ORF">IFM89_022253</name>
</gene>
<dbReference type="InterPro" id="IPR011051">
    <property type="entry name" value="RmlC_Cupin_sf"/>
</dbReference>
<dbReference type="Proteomes" id="UP000631114">
    <property type="component" value="Unassembled WGS sequence"/>
</dbReference>
<dbReference type="SUPFAM" id="SSF51182">
    <property type="entry name" value="RmlC-like cupins"/>
    <property type="match status" value="1"/>
</dbReference>
<comment type="caution">
    <text evidence="2">The sequence shown here is derived from an EMBL/GenBank/DDBJ whole genome shotgun (WGS) entry which is preliminary data.</text>
</comment>